<name>A0A6P7GNU7_DIAVI</name>
<proteinExistence type="predicted"/>
<reference evidence="4 5" key="1">
    <citation type="submission" date="2025-04" db="UniProtKB">
        <authorList>
            <consortium name="RefSeq"/>
        </authorList>
    </citation>
    <scope>IDENTIFICATION</scope>
    <source>
        <tissue evidence="4 5">Whole insect</tissue>
    </source>
</reference>
<dbReference type="RefSeq" id="XP_028146860.1">
    <property type="nucleotide sequence ID" value="XM_028291059.1"/>
</dbReference>
<evidence type="ECO:0000313" key="3">
    <source>
        <dbReference type="Proteomes" id="UP001652700"/>
    </source>
</evidence>
<organism evidence="4">
    <name type="scientific">Diabrotica virgifera virgifera</name>
    <name type="common">western corn rootworm</name>
    <dbReference type="NCBI Taxonomy" id="50390"/>
    <lineage>
        <taxon>Eukaryota</taxon>
        <taxon>Metazoa</taxon>
        <taxon>Ecdysozoa</taxon>
        <taxon>Arthropoda</taxon>
        <taxon>Hexapoda</taxon>
        <taxon>Insecta</taxon>
        <taxon>Pterygota</taxon>
        <taxon>Neoptera</taxon>
        <taxon>Endopterygota</taxon>
        <taxon>Coleoptera</taxon>
        <taxon>Polyphaga</taxon>
        <taxon>Cucujiformia</taxon>
        <taxon>Chrysomeloidea</taxon>
        <taxon>Chrysomelidae</taxon>
        <taxon>Galerucinae</taxon>
        <taxon>Diabroticina</taxon>
        <taxon>Diabroticites</taxon>
        <taxon>Diabrotica</taxon>
    </lineage>
</organism>
<evidence type="ECO:0000256" key="1">
    <source>
        <dbReference type="SAM" id="SignalP"/>
    </source>
</evidence>
<evidence type="ECO:0000313" key="2">
    <source>
        <dbReference type="EnsemblMetazoa" id="XP_050511259.1"/>
    </source>
</evidence>
<sequence>MKVFLVLAAFATLCAAKPTFLLDSLVIHKVAKGLGLGNVISVDGDARAKLGQNEIGVDLAGGIGGDVVGYHAKVDGNVLGQKVNVHGDIYDGDKVDAKNHQVYTDENGLQYILVRQYVGTNSLLVRKYLISGKMVIDGTNQPLDINARYPDTTVDVRYPNINVNVERPGYKIVQITYPDGTLRPMYVRIEEPNLPPGYIRVYDPTVPIGYRIVRIETPEVPVDPIRYTVIRTPNVQVNPIQIERVQPEYKTIRIL</sequence>
<keyword evidence="3" id="KW-1185">Reference proteome</keyword>
<dbReference type="RefSeq" id="XP_028146858.1">
    <property type="nucleotide sequence ID" value="XM_028291057.1"/>
</dbReference>
<dbReference type="OrthoDB" id="10455193at2759"/>
<feature type="chain" id="PRO_5044651035" evidence="1">
    <location>
        <begin position="17"/>
        <end position="255"/>
    </location>
</feature>
<protein>
    <submittedName>
        <fullName evidence="4">Uncharacterized protein LOC114340318 isoform X1</fullName>
    </submittedName>
    <submittedName>
        <fullName evidence="5">Uncharacterized protein LOC114340318 isoform X2</fullName>
    </submittedName>
</protein>
<dbReference type="AlphaFoldDB" id="A0A6P7GNU7"/>
<reference evidence="2" key="2">
    <citation type="submission" date="2025-05" db="UniProtKB">
        <authorList>
            <consortium name="EnsemblMetazoa"/>
        </authorList>
    </citation>
    <scope>IDENTIFICATION</scope>
</reference>
<dbReference type="Proteomes" id="UP001652700">
    <property type="component" value="Unplaced"/>
</dbReference>
<keyword evidence="1" id="KW-0732">Signal</keyword>
<feature type="signal peptide" evidence="1">
    <location>
        <begin position="1"/>
        <end position="16"/>
    </location>
</feature>
<dbReference type="EnsemblMetazoa" id="XM_050655302.1">
    <property type="protein sequence ID" value="XP_050511259.1"/>
    <property type="gene ID" value="LOC126887667"/>
</dbReference>
<evidence type="ECO:0000313" key="4">
    <source>
        <dbReference type="RefSeq" id="XP_028146858.1"/>
    </source>
</evidence>
<gene>
    <name evidence="4 5" type="primary">LOC114340318</name>
</gene>
<accession>A0A6P7GNU7</accession>
<evidence type="ECO:0000313" key="5">
    <source>
        <dbReference type="RefSeq" id="XP_028146860.1"/>
    </source>
</evidence>